<keyword evidence="2" id="KW-1185">Reference proteome</keyword>
<dbReference type="EMBL" id="CP024899">
    <property type="protein sequence ID" value="ATX66946.1"/>
    <property type="molecule type" value="Genomic_DNA"/>
</dbReference>
<gene>
    <name evidence="1" type="ORF">BG454_14900</name>
</gene>
<dbReference type="OrthoDB" id="9965020at2"/>
<name>A0A2K8KD94_9RHOB</name>
<proteinExistence type="predicted"/>
<protein>
    <submittedName>
        <fullName evidence="1">Uncharacterized protein</fullName>
    </submittedName>
</protein>
<accession>A0A2K8KD94</accession>
<dbReference type="STRING" id="441209.GCA_001870665_02764"/>
<evidence type="ECO:0000313" key="2">
    <source>
        <dbReference type="Proteomes" id="UP000228948"/>
    </source>
</evidence>
<dbReference type="KEGG" id="rbg:BG454_14900"/>
<dbReference type="AlphaFoldDB" id="A0A2K8KD94"/>
<organism evidence="1 2">
    <name type="scientific">Roseinatronobacter bogoriensis subsp. barguzinensis</name>
    <dbReference type="NCBI Taxonomy" id="441209"/>
    <lineage>
        <taxon>Bacteria</taxon>
        <taxon>Pseudomonadati</taxon>
        <taxon>Pseudomonadota</taxon>
        <taxon>Alphaproteobacteria</taxon>
        <taxon>Rhodobacterales</taxon>
        <taxon>Paracoccaceae</taxon>
        <taxon>Roseinatronobacter</taxon>
    </lineage>
</organism>
<reference evidence="1 2" key="1">
    <citation type="submission" date="2017-11" db="EMBL/GenBank/DDBJ databases">
        <title>Revised Sequence and Annotation of the Rhodobaca barguzinensis strain alga05 Genome.</title>
        <authorList>
            <person name="Kopejtka K."/>
            <person name="Tomasch J.M."/>
            <person name="Bunk B."/>
            <person name="Koblizek M."/>
        </authorList>
    </citation>
    <scope>NUCLEOTIDE SEQUENCE [LARGE SCALE GENOMIC DNA]</scope>
    <source>
        <strain evidence="2">alga05</strain>
    </source>
</reference>
<evidence type="ECO:0000313" key="1">
    <source>
        <dbReference type="EMBL" id="ATX66946.1"/>
    </source>
</evidence>
<dbReference type="Proteomes" id="UP000228948">
    <property type="component" value="Chromosome"/>
</dbReference>
<sequence>MIDNSGRGGQPPKICPVTEGGWEVDLAVEKINLDSDLAGLVIEALESVGAPQNLTLYSQALGIMRNYRLQFQFLNNPRTSADKNKNTKGIGRFKNDLKRRSEKMAAQLDAALSDEASYHLDSLIQEGELRSHMKAAYDSLIAIADLIERAQDGVVPMSAAEIRNDAGSKLKALARKNGLPMMAFVAAFGIYPKVGNGIHEQDAFNKWYQRLEG</sequence>
<dbReference type="RefSeq" id="WP_071481406.1">
    <property type="nucleotide sequence ID" value="NZ_CP024899.1"/>
</dbReference>